<gene>
    <name evidence="2" type="ORF">A0J61_11327</name>
</gene>
<name>A0A1C7MZR1_9FUNG</name>
<proteinExistence type="predicted"/>
<organism evidence="2 3">
    <name type="scientific">Choanephora cucurbitarum</name>
    <dbReference type="NCBI Taxonomy" id="101091"/>
    <lineage>
        <taxon>Eukaryota</taxon>
        <taxon>Fungi</taxon>
        <taxon>Fungi incertae sedis</taxon>
        <taxon>Mucoromycota</taxon>
        <taxon>Mucoromycotina</taxon>
        <taxon>Mucoromycetes</taxon>
        <taxon>Mucorales</taxon>
        <taxon>Mucorineae</taxon>
        <taxon>Choanephoraceae</taxon>
        <taxon>Choanephoroideae</taxon>
        <taxon>Choanephora</taxon>
    </lineage>
</organism>
<protein>
    <submittedName>
        <fullName evidence="2">Uncharacterized protein</fullName>
    </submittedName>
</protein>
<evidence type="ECO:0000313" key="3">
    <source>
        <dbReference type="Proteomes" id="UP000093000"/>
    </source>
</evidence>
<sequence>MAPQRTQISRKQRRNETGPLMTRERARLLQEEVFDQVEDSHSKETSLAEEQEVSDIESVLGEWDSISFDMQAVDEDFSFPDDIDAVEPMDVDEGDEVSFDENDPHNININVSSNPFTPAEINDIRFLELSKSDGLSTGVSDYVREYVNDLLYQNVVTTKNPSQKVSSLSSTIALIKRVISFSPVVEHETCKKGCYLYDLDEDKEVTHCLVCKEARNFTKPTYIKHVSIAKKIAQLLSVDQKREELVYRHRAFEEERLQDNSDLFDIYSGGVYEQMKQ</sequence>
<dbReference type="EMBL" id="LUGH01001911">
    <property type="protein sequence ID" value="OBZ80624.1"/>
    <property type="molecule type" value="Genomic_DNA"/>
</dbReference>
<dbReference type="OrthoDB" id="2263388at2759"/>
<evidence type="ECO:0000256" key="1">
    <source>
        <dbReference type="SAM" id="MobiDB-lite"/>
    </source>
</evidence>
<dbReference type="Proteomes" id="UP000093000">
    <property type="component" value="Unassembled WGS sequence"/>
</dbReference>
<comment type="caution">
    <text evidence="2">The sequence shown here is derived from an EMBL/GenBank/DDBJ whole genome shotgun (WGS) entry which is preliminary data.</text>
</comment>
<evidence type="ECO:0000313" key="2">
    <source>
        <dbReference type="EMBL" id="OBZ80624.1"/>
    </source>
</evidence>
<feature type="region of interest" description="Disordered" evidence="1">
    <location>
        <begin position="1"/>
        <end position="23"/>
    </location>
</feature>
<dbReference type="InParanoid" id="A0A1C7MZR1"/>
<reference evidence="2 3" key="1">
    <citation type="submission" date="2016-03" db="EMBL/GenBank/DDBJ databases">
        <title>Choanephora cucurbitarum.</title>
        <authorList>
            <person name="Min B."/>
            <person name="Park H."/>
            <person name="Park J.-H."/>
            <person name="Shin H.-D."/>
            <person name="Choi I.-G."/>
        </authorList>
    </citation>
    <scope>NUCLEOTIDE SEQUENCE [LARGE SCALE GENOMIC DNA]</scope>
    <source>
        <strain evidence="2 3">KUS-F28377</strain>
    </source>
</reference>
<dbReference type="AlphaFoldDB" id="A0A1C7MZR1"/>
<accession>A0A1C7MZR1</accession>
<keyword evidence="3" id="KW-1185">Reference proteome</keyword>